<feature type="transmembrane region" description="Helical" evidence="1">
    <location>
        <begin position="108"/>
        <end position="128"/>
    </location>
</feature>
<feature type="transmembrane region" description="Helical" evidence="1">
    <location>
        <begin position="56"/>
        <end position="78"/>
    </location>
</feature>
<reference evidence="3 4" key="1">
    <citation type="submission" date="2019-04" db="EMBL/GenBank/DDBJ databases">
        <title>Microbes associate with the intestines of laboratory mice.</title>
        <authorList>
            <person name="Navarre W."/>
            <person name="Wong E."/>
            <person name="Huang K.C."/>
            <person name="Tropini C."/>
            <person name="Ng K."/>
            <person name="Yu B."/>
        </authorList>
    </citation>
    <scope>NUCLEOTIDE SEQUENCE [LARGE SCALE GENOMIC DNA]</scope>
    <source>
        <strain evidence="3 4">NM83_B4-11</strain>
    </source>
</reference>
<dbReference type="GO" id="GO:0008237">
    <property type="term" value="F:metallopeptidase activity"/>
    <property type="evidence" value="ECO:0007669"/>
    <property type="project" value="UniProtKB-KW"/>
</dbReference>
<evidence type="ECO:0000313" key="4">
    <source>
        <dbReference type="Proteomes" id="UP000308038"/>
    </source>
</evidence>
<keyword evidence="1" id="KW-0812">Transmembrane</keyword>
<feature type="transmembrane region" description="Helical" evidence="1">
    <location>
        <begin position="12"/>
        <end position="31"/>
    </location>
</feature>
<protein>
    <submittedName>
        <fullName evidence="3">CPBP family intramembrane metalloprotease</fullName>
    </submittedName>
</protein>
<feature type="transmembrane region" description="Helical" evidence="1">
    <location>
        <begin position="149"/>
        <end position="168"/>
    </location>
</feature>
<keyword evidence="3" id="KW-0378">Hydrolase</keyword>
<keyword evidence="1" id="KW-0472">Membrane</keyword>
<name>A0ABY2QKB1_9SPHN</name>
<keyword evidence="3" id="KW-0645">Protease</keyword>
<keyword evidence="1" id="KW-1133">Transmembrane helix</keyword>
<dbReference type="Pfam" id="PF02517">
    <property type="entry name" value="Rce1-like"/>
    <property type="match status" value="1"/>
</dbReference>
<sequence>MLAGTSAGMSAGVLPALALLIGAIALIAHALRSRRSIAARIADAVRGASPSRPRASLGWAAGIAGMYGATSLVALALIGRVEAVAVLPPELHGAFGILPLNGVALRETALAIGGGFLLGAGLVAVSLWRRWRVIGPTYRSPAIARSPRETGAALLLAASAGVAEELFFRLTVPLLAAIVTGSAAIGCVLGWALFTLAHRYQGRGGMIAVSLVGAGLGWLYLSTGLLWAAMLLHAVVDVNALIVRPWLERRFGRGR</sequence>
<accession>A0ABY2QKB1</accession>
<evidence type="ECO:0000259" key="2">
    <source>
        <dbReference type="Pfam" id="PF02517"/>
    </source>
</evidence>
<dbReference type="RefSeq" id="WP_136450717.1">
    <property type="nucleotide sequence ID" value="NZ_SSTI01000002.1"/>
</dbReference>
<gene>
    <name evidence="3" type="ORF">E5988_03265</name>
</gene>
<comment type="caution">
    <text evidence="3">The sequence shown here is derived from an EMBL/GenBank/DDBJ whole genome shotgun (WGS) entry which is preliminary data.</text>
</comment>
<evidence type="ECO:0000313" key="3">
    <source>
        <dbReference type="EMBL" id="THG41544.1"/>
    </source>
</evidence>
<feature type="transmembrane region" description="Helical" evidence="1">
    <location>
        <begin position="174"/>
        <end position="197"/>
    </location>
</feature>
<keyword evidence="4" id="KW-1185">Reference proteome</keyword>
<feature type="domain" description="CAAX prenyl protease 2/Lysostaphin resistance protein A-like" evidence="2">
    <location>
        <begin position="152"/>
        <end position="238"/>
    </location>
</feature>
<dbReference type="Proteomes" id="UP000308038">
    <property type="component" value="Unassembled WGS sequence"/>
</dbReference>
<dbReference type="InterPro" id="IPR003675">
    <property type="entry name" value="Rce1/LyrA-like_dom"/>
</dbReference>
<feature type="transmembrane region" description="Helical" evidence="1">
    <location>
        <begin position="204"/>
        <end position="221"/>
    </location>
</feature>
<proteinExistence type="predicted"/>
<evidence type="ECO:0000256" key="1">
    <source>
        <dbReference type="SAM" id="Phobius"/>
    </source>
</evidence>
<organism evidence="3 4">
    <name type="scientific">Sphingomonas olei</name>
    <dbReference type="NCBI Taxonomy" id="1886787"/>
    <lineage>
        <taxon>Bacteria</taxon>
        <taxon>Pseudomonadati</taxon>
        <taxon>Pseudomonadota</taxon>
        <taxon>Alphaproteobacteria</taxon>
        <taxon>Sphingomonadales</taxon>
        <taxon>Sphingomonadaceae</taxon>
        <taxon>Sphingomonas</taxon>
    </lineage>
</organism>
<dbReference type="EMBL" id="SSTI01000002">
    <property type="protein sequence ID" value="THG41544.1"/>
    <property type="molecule type" value="Genomic_DNA"/>
</dbReference>
<keyword evidence="3" id="KW-0482">Metalloprotease</keyword>